<keyword evidence="4 5" id="KW-0472">Membrane</keyword>
<evidence type="ECO:0000313" key="8">
    <source>
        <dbReference type="Proteomes" id="UP000828390"/>
    </source>
</evidence>
<feature type="domain" description="Fatty acid hydroxylase" evidence="6">
    <location>
        <begin position="185"/>
        <end position="311"/>
    </location>
</feature>
<dbReference type="GO" id="GO:0016020">
    <property type="term" value="C:membrane"/>
    <property type="evidence" value="ECO:0007669"/>
    <property type="project" value="UniProtKB-SubCell"/>
</dbReference>
<feature type="transmembrane region" description="Helical" evidence="5">
    <location>
        <begin position="84"/>
        <end position="106"/>
    </location>
</feature>
<dbReference type="EMBL" id="JAIWYP010000010">
    <property type="protein sequence ID" value="KAH3753702.1"/>
    <property type="molecule type" value="Genomic_DNA"/>
</dbReference>
<dbReference type="Proteomes" id="UP000828390">
    <property type="component" value="Unassembled WGS sequence"/>
</dbReference>
<feature type="transmembrane region" description="Helical" evidence="5">
    <location>
        <begin position="138"/>
        <end position="155"/>
    </location>
</feature>
<evidence type="ECO:0000259" key="6">
    <source>
        <dbReference type="Pfam" id="PF04116"/>
    </source>
</evidence>
<feature type="transmembrane region" description="Helical" evidence="5">
    <location>
        <begin position="176"/>
        <end position="197"/>
    </location>
</feature>
<dbReference type="PANTHER" id="PTHR11863">
    <property type="entry name" value="STEROL DESATURASE"/>
    <property type="match status" value="1"/>
</dbReference>
<feature type="transmembrane region" description="Helical" evidence="5">
    <location>
        <begin position="20"/>
        <end position="39"/>
    </location>
</feature>
<keyword evidence="8" id="KW-1185">Reference proteome</keyword>
<reference evidence="7" key="2">
    <citation type="submission" date="2020-11" db="EMBL/GenBank/DDBJ databases">
        <authorList>
            <person name="McCartney M.A."/>
            <person name="Auch B."/>
            <person name="Kono T."/>
            <person name="Mallez S."/>
            <person name="Becker A."/>
            <person name="Gohl D.M."/>
            <person name="Silverstein K.A.T."/>
            <person name="Koren S."/>
            <person name="Bechman K.B."/>
            <person name="Herman A."/>
            <person name="Abrahante J.E."/>
            <person name="Garbe J."/>
        </authorList>
    </citation>
    <scope>NUCLEOTIDE SEQUENCE</scope>
    <source>
        <strain evidence="7">Duluth1</strain>
        <tissue evidence="7">Whole animal</tissue>
    </source>
</reference>
<evidence type="ECO:0000256" key="2">
    <source>
        <dbReference type="ARBA" id="ARBA00022692"/>
    </source>
</evidence>
<sequence>MTTTNVHKQGMELKSSWDVWGLVSKGVFMVGVFVLATAARGEWFLVAKYLGKDFLRDVMPTSDVKVNTTSQLGRQLQVAGFKDLPIYVAVTVLVSFSTFWGIGMSFDYYFYRNRKYKAEEWKCQPDRWLSNSTEWHEFLLGSFNVLISSVAYGFISCYIMNGGKCTLYARPDEYGLAYLLLSVPALFIYNEAIIYYAHRMFHTPFLYRHFHKVHHRNKSPTLYGVFATHPLEFIFYQILVAWPVIVVPLHAGVFLTILLYGYYYGMMDHSGIKMDALWPWQPSTMFHDDHHRHFHCNFGTNTILFDRFHGTLRRTNRKYGEKVFGGKGTAESSENNQSEFYTYSTWNISPFK</sequence>
<dbReference type="GO" id="GO:0016491">
    <property type="term" value="F:oxidoreductase activity"/>
    <property type="evidence" value="ECO:0007669"/>
    <property type="project" value="InterPro"/>
</dbReference>
<dbReference type="InterPro" id="IPR006694">
    <property type="entry name" value="Fatty_acid_hydroxylase"/>
</dbReference>
<keyword evidence="3 5" id="KW-1133">Transmembrane helix</keyword>
<comment type="caution">
    <text evidence="7">The sequence shown here is derived from an EMBL/GenBank/DDBJ whole genome shotgun (WGS) entry which is preliminary data.</text>
</comment>
<evidence type="ECO:0000256" key="3">
    <source>
        <dbReference type="ARBA" id="ARBA00022989"/>
    </source>
</evidence>
<comment type="subcellular location">
    <subcellularLocation>
        <location evidence="1">Membrane</location>
    </subcellularLocation>
</comment>
<evidence type="ECO:0000256" key="1">
    <source>
        <dbReference type="ARBA" id="ARBA00004370"/>
    </source>
</evidence>
<dbReference type="GO" id="GO:0008610">
    <property type="term" value="P:lipid biosynthetic process"/>
    <property type="evidence" value="ECO:0007669"/>
    <property type="project" value="InterPro"/>
</dbReference>
<proteinExistence type="predicted"/>
<evidence type="ECO:0000256" key="5">
    <source>
        <dbReference type="SAM" id="Phobius"/>
    </source>
</evidence>
<reference evidence="7" key="1">
    <citation type="journal article" date="2019" name="bioRxiv">
        <title>The Genome of the Zebra Mussel, Dreissena polymorpha: A Resource for Invasive Species Research.</title>
        <authorList>
            <person name="McCartney M.A."/>
            <person name="Auch B."/>
            <person name="Kono T."/>
            <person name="Mallez S."/>
            <person name="Zhang Y."/>
            <person name="Obille A."/>
            <person name="Becker A."/>
            <person name="Abrahante J.E."/>
            <person name="Garbe J."/>
            <person name="Badalamenti J.P."/>
            <person name="Herman A."/>
            <person name="Mangelson H."/>
            <person name="Liachko I."/>
            <person name="Sullivan S."/>
            <person name="Sone E.D."/>
            <person name="Koren S."/>
            <person name="Silverstein K.A.T."/>
            <person name="Beckman K.B."/>
            <person name="Gohl D.M."/>
        </authorList>
    </citation>
    <scope>NUCLEOTIDE SEQUENCE</scope>
    <source>
        <strain evidence="7">Duluth1</strain>
        <tissue evidence="7">Whole animal</tissue>
    </source>
</reference>
<dbReference type="Pfam" id="PF04116">
    <property type="entry name" value="FA_hydroxylase"/>
    <property type="match status" value="1"/>
</dbReference>
<evidence type="ECO:0000313" key="7">
    <source>
        <dbReference type="EMBL" id="KAH3753702.1"/>
    </source>
</evidence>
<dbReference type="InterPro" id="IPR050307">
    <property type="entry name" value="Sterol_Desaturase_Related"/>
</dbReference>
<accession>A0A9D4IB92</accession>
<evidence type="ECO:0000256" key="4">
    <source>
        <dbReference type="ARBA" id="ARBA00023136"/>
    </source>
</evidence>
<name>A0A9D4IB92_DREPO</name>
<protein>
    <recommendedName>
        <fullName evidence="6">Fatty acid hydroxylase domain-containing protein</fullName>
    </recommendedName>
</protein>
<dbReference type="AlphaFoldDB" id="A0A9D4IB92"/>
<keyword evidence="2 5" id="KW-0812">Transmembrane</keyword>
<organism evidence="7 8">
    <name type="scientific">Dreissena polymorpha</name>
    <name type="common">Zebra mussel</name>
    <name type="synonym">Mytilus polymorpha</name>
    <dbReference type="NCBI Taxonomy" id="45954"/>
    <lineage>
        <taxon>Eukaryota</taxon>
        <taxon>Metazoa</taxon>
        <taxon>Spiralia</taxon>
        <taxon>Lophotrochozoa</taxon>
        <taxon>Mollusca</taxon>
        <taxon>Bivalvia</taxon>
        <taxon>Autobranchia</taxon>
        <taxon>Heteroconchia</taxon>
        <taxon>Euheterodonta</taxon>
        <taxon>Imparidentia</taxon>
        <taxon>Neoheterodontei</taxon>
        <taxon>Myida</taxon>
        <taxon>Dreissenoidea</taxon>
        <taxon>Dreissenidae</taxon>
        <taxon>Dreissena</taxon>
    </lineage>
</organism>
<gene>
    <name evidence="7" type="ORF">DPMN_188345</name>
</gene>
<dbReference type="GO" id="GO:0005506">
    <property type="term" value="F:iron ion binding"/>
    <property type="evidence" value="ECO:0007669"/>
    <property type="project" value="InterPro"/>
</dbReference>
<feature type="transmembrane region" description="Helical" evidence="5">
    <location>
        <begin position="234"/>
        <end position="264"/>
    </location>
</feature>